<dbReference type="AlphaFoldDB" id="A0A6S7HBE1"/>
<comment type="caution">
    <text evidence="1">The sequence shown here is derived from an EMBL/GenBank/DDBJ whole genome shotgun (WGS) entry which is preliminary data.</text>
</comment>
<dbReference type="EMBL" id="CACRXK020003833">
    <property type="protein sequence ID" value="CAB4000417.1"/>
    <property type="molecule type" value="Genomic_DNA"/>
</dbReference>
<protein>
    <submittedName>
        <fullName evidence="1">Uncharacterized protein</fullName>
    </submittedName>
</protein>
<organism evidence="1 2">
    <name type="scientific">Paramuricea clavata</name>
    <name type="common">Red gorgonian</name>
    <name type="synonym">Violescent sea-whip</name>
    <dbReference type="NCBI Taxonomy" id="317549"/>
    <lineage>
        <taxon>Eukaryota</taxon>
        <taxon>Metazoa</taxon>
        <taxon>Cnidaria</taxon>
        <taxon>Anthozoa</taxon>
        <taxon>Octocorallia</taxon>
        <taxon>Malacalcyonacea</taxon>
        <taxon>Plexauridae</taxon>
        <taxon>Paramuricea</taxon>
    </lineage>
</organism>
<dbReference type="Proteomes" id="UP001152795">
    <property type="component" value="Unassembled WGS sequence"/>
</dbReference>
<keyword evidence="2" id="KW-1185">Reference proteome</keyword>
<reference evidence="1" key="1">
    <citation type="submission" date="2020-04" db="EMBL/GenBank/DDBJ databases">
        <authorList>
            <person name="Alioto T."/>
            <person name="Alioto T."/>
            <person name="Gomez Garrido J."/>
        </authorList>
    </citation>
    <scope>NUCLEOTIDE SEQUENCE</scope>
    <source>
        <strain evidence="1">A484AB</strain>
    </source>
</reference>
<proteinExistence type="predicted"/>
<gene>
    <name evidence="1" type="ORF">PACLA_8A020329</name>
</gene>
<name>A0A6S7HBE1_PARCT</name>
<sequence>MVLTATKKAKVSNDVKVQVGLVCNDGNGRLKKLTRHYKHTRHYKQFDNGDIYVILYQDMTQVKNLPGSNTPFTLGVYKPDLLKPCSKMFFWLCSMEDFEICTCDNDESENEDLMCSGAFGLSEGKGSDNEDLMSLTPIATPLVPLIHAIDDKSSSRSAGPGIEKYLVPHQCHLYYARDEVESHADACAENWLDTVGECPVVVNLSEEQDVENDHPEEISAMDHIENICERLEDMKRILKKN</sequence>
<evidence type="ECO:0000313" key="1">
    <source>
        <dbReference type="EMBL" id="CAB4000417.1"/>
    </source>
</evidence>
<evidence type="ECO:0000313" key="2">
    <source>
        <dbReference type="Proteomes" id="UP001152795"/>
    </source>
</evidence>
<dbReference type="OrthoDB" id="5990323at2759"/>
<accession>A0A6S7HBE1</accession>